<reference evidence="1 2" key="1">
    <citation type="journal article" date="2018" name="PLoS Genet.">
        <title>Population sequencing reveals clonal diversity and ancestral inbreeding in the grapevine cultivar Chardonnay.</title>
        <authorList>
            <person name="Roach M.J."/>
            <person name="Johnson D.L."/>
            <person name="Bohlmann J."/>
            <person name="van Vuuren H.J."/>
            <person name="Jones S.J."/>
            <person name="Pretorius I.S."/>
            <person name="Schmidt S.A."/>
            <person name="Borneman A.R."/>
        </authorList>
    </citation>
    <scope>NUCLEOTIDE SEQUENCE [LARGE SCALE GENOMIC DNA]</scope>
    <source>
        <strain evidence="2">cv. Chardonnay</strain>
        <tissue evidence="1">Leaf</tissue>
    </source>
</reference>
<evidence type="ECO:0000313" key="2">
    <source>
        <dbReference type="Proteomes" id="UP000288805"/>
    </source>
</evidence>
<name>A0A438EGN0_VITVI</name>
<sequence length="264" mass="30589">MGDSRLTFNMRCFDEFIRESGLMDPPLRNAAFTWSNMQVVHICKRLDRKTLRRRELEDLLLKEEVQWRQKSRIKWIKEGDCNSKFFHRMATRRRNKKFINLSRVLGCDKEDLMRVFLEFHTNGSQGAFVEGRHILDAVLIANEVVDEKRRSCATKERVQPEMEILDKGLFVSSSFAILVNGNAKGWVKASRGLRQGDPHFSFPFYFSEDVLSDTIFFSKASLEHLQNLKIILLVFRQSVRVTFAVSKPSIGKEPKDNRLLGSGG</sequence>
<accession>A0A438EGN0</accession>
<organism evidence="1 2">
    <name type="scientific">Vitis vinifera</name>
    <name type="common">Grape</name>
    <dbReference type="NCBI Taxonomy" id="29760"/>
    <lineage>
        <taxon>Eukaryota</taxon>
        <taxon>Viridiplantae</taxon>
        <taxon>Streptophyta</taxon>
        <taxon>Embryophyta</taxon>
        <taxon>Tracheophyta</taxon>
        <taxon>Spermatophyta</taxon>
        <taxon>Magnoliopsida</taxon>
        <taxon>eudicotyledons</taxon>
        <taxon>Gunneridae</taxon>
        <taxon>Pentapetalae</taxon>
        <taxon>rosids</taxon>
        <taxon>Vitales</taxon>
        <taxon>Vitaceae</taxon>
        <taxon>Viteae</taxon>
        <taxon>Vitis</taxon>
    </lineage>
</organism>
<dbReference type="AlphaFoldDB" id="A0A438EGN0"/>
<dbReference type="EMBL" id="QGNW01001297">
    <property type="protein sequence ID" value="RVW46838.1"/>
    <property type="molecule type" value="Genomic_DNA"/>
</dbReference>
<protein>
    <recommendedName>
        <fullName evidence="3">Reverse transcriptase domain-containing protein</fullName>
    </recommendedName>
</protein>
<evidence type="ECO:0008006" key="3">
    <source>
        <dbReference type="Google" id="ProtNLM"/>
    </source>
</evidence>
<comment type="caution">
    <text evidence="1">The sequence shown here is derived from an EMBL/GenBank/DDBJ whole genome shotgun (WGS) entry which is preliminary data.</text>
</comment>
<gene>
    <name evidence="1" type="ORF">CK203_075658</name>
</gene>
<dbReference type="Proteomes" id="UP000288805">
    <property type="component" value="Unassembled WGS sequence"/>
</dbReference>
<evidence type="ECO:0000313" key="1">
    <source>
        <dbReference type="EMBL" id="RVW46838.1"/>
    </source>
</evidence>
<proteinExistence type="predicted"/>